<name>A0A411AW08_9CAUD</name>
<dbReference type="Pfam" id="PF09979">
    <property type="entry name" value="DUF2213"/>
    <property type="match status" value="1"/>
</dbReference>
<organism evidence="2 3">
    <name type="scientific">Pantoea phage vB_PagM_LIET2</name>
    <dbReference type="NCBI Taxonomy" id="2508071"/>
    <lineage>
        <taxon>Viruses</taxon>
        <taxon>Duplodnaviria</taxon>
        <taxon>Heunggongvirae</taxon>
        <taxon>Uroviricota</taxon>
        <taxon>Caudoviricetes</taxon>
        <taxon>Lietduovirus</taxon>
        <taxon>Lietduovirus LIET2</taxon>
    </lineage>
</organism>
<accession>A0A411AW08</accession>
<dbReference type="EMBL" id="MK388689">
    <property type="protein sequence ID" value="QAX92281.1"/>
    <property type="molecule type" value="Genomic_DNA"/>
</dbReference>
<gene>
    <name evidence="2" type="ORF">LIET2_gp029</name>
</gene>
<protein>
    <submittedName>
        <fullName evidence="2">Putative scaffolding protein</fullName>
    </submittedName>
</protein>
<evidence type="ECO:0000256" key="1">
    <source>
        <dbReference type="SAM" id="MobiDB-lite"/>
    </source>
</evidence>
<sequence>MKTVIRYDSAELKAREDSDGFLHDSPVVARTGIMVYRNADGTVRRELRTREDASSPGFLESMVGKPIIVTHKLGMVNQHSAKGNVVGTMLSARHDGDKTRAQIVIHDGEAIKMARQNIARELSLGYRLELENRAGYYNADSDEISDVAKPGFEPFDVIQRSIRVNHLALVRRARAGEMARLNLDGDEITINEANLMKIKLPNGVEVEVTEEVGAAYNDQMTRLDGVSSELSTTKGTLIAVSAERDQLKVEVNGFEDKLKKSRMDAMDELKATDALIKSVAHKVTDTDGKSDVEIKSAFLKAVMPAINLDGMEDAAIDGAFAVALASHPATKDTNGQRKTATGQRGDAAEDENDGKTASQIAQEKHRARLFANNIAGK</sequence>
<dbReference type="InterPro" id="IPR016913">
    <property type="entry name" value="UCP029215"/>
</dbReference>
<keyword evidence="3" id="KW-1185">Reference proteome</keyword>
<dbReference type="PIRSF" id="PIRSF029215">
    <property type="entry name" value="UCP029215"/>
    <property type="match status" value="1"/>
</dbReference>
<proteinExistence type="predicted"/>
<evidence type="ECO:0000313" key="3">
    <source>
        <dbReference type="Proteomes" id="UP000289486"/>
    </source>
</evidence>
<feature type="compositionally biased region" description="Polar residues" evidence="1">
    <location>
        <begin position="331"/>
        <end position="342"/>
    </location>
</feature>
<reference evidence="2 3" key="1">
    <citation type="submission" date="2019-01" db="EMBL/GenBank/DDBJ databases">
        <title>Complete genome sequence of Pantoea phage vB_PagM_LIET2.</title>
        <authorList>
            <person name="Truncaite L."/>
            <person name="Simoliuniene M."/>
            <person name="Kazlauskas D."/>
            <person name="Meskys R."/>
            <person name="Simoliunas E."/>
        </authorList>
    </citation>
    <scope>NUCLEOTIDE SEQUENCE [LARGE SCALE GENOMIC DNA]</scope>
</reference>
<evidence type="ECO:0000313" key="2">
    <source>
        <dbReference type="EMBL" id="QAX92281.1"/>
    </source>
</evidence>
<dbReference type="Proteomes" id="UP000289486">
    <property type="component" value="Segment"/>
</dbReference>
<feature type="region of interest" description="Disordered" evidence="1">
    <location>
        <begin position="329"/>
        <end position="364"/>
    </location>
</feature>